<proteinExistence type="predicted"/>
<dbReference type="SUPFAM" id="SSF50249">
    <property type="entry name" value="Nucleic acid-binding proteins"/>
    <property type="match status" value="1"/>
</dbReference>
<protein>
    <recommendedName>
        <fullName evidence="4">DNA-binding protein</fullName>
    </recommendedName>
</protein>
<evidence type="ECO:0000256" key="1">
    <source>
        <dbReference type="SAM" id="MobiDB-lite"/>
    </source>
</evidence>
<accession>L9YSF0</accession>
<keyword evidence="3" id="KW-1185">Reference proteome</keyword>
<organism evidence="2 3">
    <name type="scientific">Natrinema gari JCM 14663</name>
    <dbReference type="NCBI Taxonomy" id="1230459"/>
    <lineage>
        <taxon>Archaea</taxon>
        <taxon>Methanobacteriati</taxon>
        <taxon>Methanobacteriota</taxon>
        <taxon>Stenosarchaea group</taxon>
        <taxon>Halobacteria</taxon>
        <taxon>Halobacteriales</taxon>
        <taxon>Natrialbaceae</taxon>
        <taxon>Natrinema</taxon>
    </lineage>
</organism>
<comment type="caution">
    <text evidence="2">The sequence shown here is derived from an EMBL/GenBank/DDBJ whole genome shotgun (WGS) entry which is preliminary data.</text>
</comment>
<feature type="compositionally biased region" description="Basic and acidic residues" evidence="1">
    <location>
        <begin position="64"/>
        <end position="74"/>
    </location>
</feature>
<dbReference type="Proteomes" id="UP000011592">
    <property type="component" value="Unassembled WGS sequence"/>
</dbReference>
<dbReference type="PATRIC" id="fig|1230459.4.peg.3757"/>
<feature type="compositionally biased region" description="Basic and acidic residues" evidence="1">
    <location>
        <begin position="99"/>
        <end position="129"/>
    </location>
</feature>
<feature type="region of interest" description="Disordered" evidence="1">
    <location>
        <begin position="49"/>
        <end position="74"/>
    </location>
</feature>
<name>L9YSF0_9EURY</name>
<evidence type="ECO:0000313" key="2">
    <source>
        <dbReference type="EMBL" id="ELY75848.1"/>
    </source>
</evidence>
<dbReference type="Gene3D" id="2.40.50.140">
    <property type="entry name" value="Nucleic acid-binding proteins"/>
    <property type="match status" value="1"/>
</dbReference>
<dbReference type="RefSeq" id="WP_008458729.1">
    <property type="nucleotide sequence ID" value="NZ_AOIJ01000084.1"/>
</dbReference>
<dbReference type="AlphaFoldDB" id="L9YSF0"/>
<dbReference type="CDD" id="cd04491">
    <property type="entry name" value="SoSSB_OBF"/>
    <property type="match status" value="1"/>
</dbReference>
<feature type="region of interest" description="Disordered" evidence="1">
    <location>
        <begin position="95"/>
        <end position="129"/>
    </location>
</feature>
<sequence length="288" mass="32011">MSSNNASGKVVSVDEQAFEKAGEQAVDEDGFPVVDETPEFEAAVEQETQAKVDANHPDGIADTSEDRIHGVTLEQEERIRAREAELERISAQAELGTQEGREQRTREVVSELCGRDEPAPTERTDPREKLTQDELAKVNKQAMRISDEVKGGWSRAVVAKQLAEKVQRGRDVTKGVLETLEELKAAPGAIVPIADVPDVPVGEVTVQGEITQLWDPSDTSISQVGLIEDDSGKIKFTIWEASRKTVVSEGETVRFRAVKKNWYQGRCSIAITGWSRIEFPERGRWWEE</sequence>
<dbReference type="InterPro" id="IPR012340">
    <property type="entry name" value="NA-bd_OB-fold"/>
</dbReference>
<dbReference type="EMBL" id="AOIJ01000084">
    <property type="protein sequence ID" value="ELY75848.1"/>
    <property type="molecule type" value="Genomic_DNA"/>
</dbReference>
<evidence type="ECO:0008006" key="4">
    <source>
        <dbReference type="Google" id="ProtNLM"/>
    </source>
</evidence>
<reference evidence="2 3" key="1">
    <citation type="journal article" date="2014" name="PLoS Genet.">
        <title>Phylogenetically driven sequencing of extremely halophilic archaea reveals strategies for static and dynamic osmo-response.</title>
        <authorList>
            <person name="Becker E.A."/>
            <person name="Seitzer P.M."/>
            <person name="Tritt A."/>
            <person name="Larsen D."/>
            <person name="Krusor M."/>
            <person name="Yao A.I."/>
            <person name="Wu D."/>
            <person name="Madern D."/>
            <person name="Eisen J.A."/>
            <person name="Darling A.E."/>
            <person name="Facciotti M.T."/>
        </authorList>
    </citation>
    <scope>NUCLEOTIDE SEQUENCE [LARGE SCALE GENOMIC DNA]</scope>
    <source>
        <strain evidence="2 3">JCM 14663</strain>
    </source>
</reference>
<evidence type="ECO:0000313" key="3">
    <source>
        <dbReference type="Proteomes" id="UP000011592"/>
    </source>
</evidence>
<gene>
    <name evidence="2" type="ORF">C486_18919</name>
</gene>